<protein>
    <submittedName>
        <fullName evidence="7">YhgE/Pip domain-containing protein</fullName>
    </submittedName>
</protein>
<dbReference type="SUPFAM" id="SSF58104">
    <property type="entry name" value="Methyl-accepting chemotaxis protein (MCP) signaling domain"/>
    <property type="match status" value="1"/>
</dbReference>
<dbReference type="NCBIfam" id="TIGR03061">
    <property type="entry name" value="pip_yhgE_Nterm"/>
    <property type="match status" value="1"/>
</dbReference>
<dbReference type="InterPro" id="IPR023908">
    <property type="entry name" value="xxxLxxG_rpt"/>
</dbReference>
<dbReference type="EMBL" id="JANFNH010000047">
    <property type="protein sequence ID" value="MCQ4045694.1"/>
    <property type="molecule type" value="Genomic_DNA"/>
</dbReference>
<dbReference type="NCBIfam" id="TIGR03062">
    <property type="entry name" value="pip_yhgE_Cterm"/>
    <property type="match status" value="1"/>
</dbReference>
<dbReference type="InterPro" id="IPR051328">
    <property type="entry name" value="T7SS_ABC-Transporter"/>
</dbReference>
<dbReference type="Pfam" id="PF12698">
    <property type="entry name" value="ABC2_membrane_3"/>
    <property type="match status" value="1"/>
</dbReference>
<evidence type="ECO:0000259" key="6">
    <source>
        <dbReference type="Pfam" id="PF12698"/>
    </source>
</evidence>
<evidence type="ECO:0000313" key="8">
    <source>
        <dbReference type="Proteomes" id="UP001206206"/>
    </source>
</evidence>
<accession>A0ABT1PK10</accession>
<feature type="transmembrane region" description="Helical" evidence="5">
    <location>
        <begin position="500"/>
        <end position="520"/>
    </location>
</feature>
<evidence type="ECO:0000256" key="4">
    <source>
        <dbReference type="ARBA" id="ARBA00023136"/>
    </source>
</evidence>
<evidence type="ECO:0000256" key="3">
    <source>
        <dbReference type="ARBA" id="ARBA00022989"/>
    </source>
</evidence>
<proteinExistence type="predicted"/>
<feature type="transmembrane region" description="Helical" evidence="5">
    <location>
        <begin position="656"/>
        <end position="678"/>
    </location>
</feature>
<evidence type="ECO:0000256" key="2">
    <source>
        <dbReference type="ARBA" id="ARBA00022692"/>
    </source>
</evidence>
<feature type="transmembrane region" description="Helical" evidence="5">
    <location>
        <begin position="541"/>
        <end position="564"/>
    </location>
</feature>
<feature type="transmembrane region" description="Helical" evidence="5">
    <location>
        <begin position="570"/>
        <end position="592"/>
    </location>
</feature>
<dbReference type="PANTHER" id="PTHR43077">
    <property type="entry name" value="TRANSPORT PERMEASE YVFS-RELATED"/>
    <property type="match status" value="1"/>
</dbReference>
<organism evidence="7 8">
    <name type="scientific">Streptantibioticus rubrisoli</name>
    <dbReference type="NCBI Taxonomy" id="1387313"/>
    <lineage>
        <taxon>Bacteria</taxon>
        <taxon>Bacillati</taxon>
        <taxon>Actinomycetota</taxon>
        <taxon>Actinomycetes</taxon>
        <taxon>Kitasatosporales</taxon>
        <taxon>Streptomycetaceae</taxon>
        <taxon>Streptantibioticus</taxon>
    </lineage>
</organism>
<dbReference type="PANTHER" id="PTHR43077:SF5">
    <property type="entry name" value="PHAGE INFECTION PROTEIN"/>
    <property type="match status" value="1"/>
</dbReference>
<dbReference type="InterPro" id="IPR017501">
    <property type="entry name" value="Phage_infect_YhgE_C"/>
</dbReference>
<feature type="transmembrane region" description="Helical" evidence="5">
    <location>
        <begin position="599"/>
        <end position="619"/>
    </location>
</feature>
<keyword evidence="8" id="KW-1185">Reference proteome</keyword>
<feature type="transmembrane region" description="Helical" evidence="5">
    <location>
        <begin position="21"/>
        <end position="43"/>
    </location>
</feature>
<sequence length="695" mass="73169">MRSPRLAAIELRKFGRGRLPRAAMAALLLLPLLYGALYLWSFWDPYGRLNKIPVALVNADQGATVGGKKITAGDDIVAKMRGNESGFDWQETDAAHAAKGVENGRYYLSLTIPADFSRRIASSAGNDPQTGALQVRTNDANNYIVGTISRSVFAQIRSAASANASKGFYDKIFVSFADIHDKTQHAAQGAGDLHGGIDKAQQATGKLADGLNTAKDASDRIGDGLGSLQSGSRDLASGAHTLADGTQQLADKVNGLTDNYGAFLKSNSKQIGLTAQLIADVTQQIRDNLGDLPQKSSSIATAAQTAADLSRKYYDARCGSAPQPGADCATLKDIADINAQQASDAKSLDASLKTDSSALDKLDGNLKTLQQLAQQIADNAPNLSSDLDTAVAKINALNKGAHDVANGADGVREGAGTAKSAVDTLDSGIGDLQAGAQSLNGGMYKLSDGSNTLATGLKDGVRQIPDYDAKDRDARSGVMSDPVQLLSQATHKASTYGTGFAPYFIPLSLWVGAMVAYMLMQPLSKRALAAGAPGWRIAFAGWLPAAVVGVLQVAALLAVLHWAIGLQMVRAAGTIGFLVLVSACFAAIVQWLNARFGPAGRVLVLALLMLQLTSAGGTYPVQTSPAFFNAIHPFLPMSYVVDGLRHLITGGELWPVWRACLVLLAFTAGSLTLTAWSAHRKQVWTVDRLHPEISL</sequence>
<evidence type="ECO:0000313" key="7">
    <source>
        <dbReference type="EMBL" id="MCQ4045694.1"/>
    </source>
</evidence>
<comment type="subcellular location">
    <subcellularLocation>
        <location evidence="1">Membrane</location>
        <topology evidence="1">Multi-pass membrane protein</topology>
    </subcellularLocation>
</comment>
<dbReference type="InterPro" id="IPR017500">
    <property type="entry name" value="Phage_infect_YhgE_N"/>
</dbReference>
<evidence type="ECO:0000256" key="5">
    <source>
        <dbReference type="SAM" id="Phobius"/>
    </source>
</evidence>
<dbReference type="Gene3D" id="1.10.287.950">
    <property type="entry name" value="Methyl-accepting chemotaxis protein"/>
    <property type="match status" value="1"/>
</dbReference>
<name>A0ABT1PK10_9ACTN</name>
<dbReference type="NCBIfam" id="TIGR03057">
    <property type="entry name" value="xxxLxxG_by_4"/>
    <property type="match status" value="2"/>
</dbReference>
<dbReference type="RefSeq" id="WP_255931837.1">
    <property type="nucleotide sequence ID" value="NZ_JANFNH010000047.1"/>
</dbReference>
<feature type="domain" description="ABC-2 type transporter transmembrane" evidence="6">
    <location>
        <begin position="435"/>
        <end position="676"/>
    </location>
</feature>
<dbReference type="Gene3D" id="3.40.1710.10">
    <property type="entry name" value="abc type-2 transporter like domain"/>
    <property type="match status" value="1"/>
</dbReference>
<dbReference type="InterPro" id="IPR013525">
    <property type="entry name" value="ABC2_TM"/>
</dbReference>
<comment type="caution">
    <text evidence="7">The sequence shown here is derived from an EMBL/GenBank/DDBJ whole genome shotgun (WGS) entry which is preliminary data.</text>
</comment>
<keyword evidence="4 5" id="KW-0472">Membrane</keyword>
<reference evidence="7 8" key="1">
    <citation type="submission" date="2022-06" db="EMBL/GenBank/DDBJ databases">
        <title>Draft genome sequence of type strain Streptomyces rubrisoli DSM 42083.</title>
        <authorList>
            <person name="Duangmal K."/>
            <person name="Klaysubun C."/>
        </authorList>
    </citation>
    <scope>NUCLEOTIDE SEQUENCE [LARGE SCALE GENOMIC DNA]</scope>
    <source>
        <strain evidence="7 8">DSM 42083</strain>
    </source>
</reference>
<evidence type="ECO:0000256" key="1">
    <source>
        <dbReference type="ARBA" id="ARBA00004141"/>
    </source>
</evidence>
<dbReference type="Proteomes" id="UP001206206">
    <property type="component" value="Unassembled WGS sequence"/>
</dbReference>
<keyword evidence="3 5" id="KW-1133">Transmembrane helix</keyword>
<keyword evidence="2 5" id="KW-0812">Transmembrane</keyword>
<gene>
    <name evidence="7" type="ORF">NON19_27600</name>
</gene>